<feature type="non-terminal residue" evidence="2">
    <location>
        <position position="123"/>
    </location>
</feature>
<dbReference type="AlphaFoldDB" id="A0A6L5QPV0"/>
<dbReference type="EMBL" id="WKJM01000051">
    <property type="protein sequence ID" value="MRX11843.1"/>
    <property type="molecule type" value="Genomic_DNA"/>
</dbReference>
<evidence type="ECO:0000313" key="2">
    <source>
        <dbReference type="EMBL" id="MRX11843.1"/>
    </source>
</evidence>
<evidence type="ECO:0000256" key="1">
    <source>
        <dbReference type="SAM" id="MobiDB-lite"/>
    </source>
</evidence>
<proteinExistence type="predicted"/>
<gene>
    <name evidence="2" type="ORF">GJ697_28840</name>
</gene>
<accession>A0A6L5QPV0</accession>
<protein>
    <submittedName>
        <fullName evidence="2">DUF3108 domain-containing protein</fullName>
    </submittedName>
</protein>
<feature type="compositionally biased region" description="Pro residues" evidence="1">
    <location>
        <begin position="81"/>
        <end position="95"/>
    </location>
</feature>
<dbReference type="Proteomes" id="UP000481037">
    <property type="component" value="Unassembled WGS sequence"/>
</dbReference>
<name>A0A6L5QPV0_9BURK</name>
<sequence>MTIVSSLTRHRRVLFLGAATVALHYAAIDWVGGRLSAQTHRASDVPPSLMTAQLRLALPKRVESAPAPEVKPLAQHAPKPVARPKPPPLPEPAPLPMASTPSPDVPALIAAEPDIAVAAAPGG</sequence>
<comment type="caution">
    <text evidence="2">The sequence shown here is derived from an EMBL/GenBank/DDBJ whole genome shotgun (WGS) entry which is preliminary data.</text>
</comment>
<evidence type="ECO:0000313" key="3">
    <source>
        <dbReference type="Proteomes" id="UP000481037"/>
    </source>
</evidence>
<reference evidence="2 3" key="1">
    <citation type="submission" date="2019-11" db="EMBL/GenBank/DDBJ databases">
        <title>Novel species isolated from a subtropical stream in China.</title>
        <authorList>
            <person name="Lu H."/>
        </authorList>
    </citation>
    <scope>NUCLEOTIDE SEQUENCE [LARGE SCALE GENOMIC DNA]</scope>
    <source>
        <strain evidence="2 3">FT25W</strain>
    </source>
</reference>
<keyword evidence="3" id="KW-1185">Reference proteome</keyword>
<organism evidence="2 3">
    <name type="scientific">Duganella alba</name>
    <dbReference type="NCBI Taxonomy" id="2666081"/>
    <lineage>
        <taxon>Bacteria</taxon>
        <taxon>Pseudomonadati</taxon>
        <taxon>Pseudomonadota</taxon>
        <taxon>Betaproteobacteria</taxon>
        <taxon>Burkholderiales</taxon>
        <taxon>Oxalobacteraceae</taxon>
        <taxon>Telluria group</taxon>
        <taxon>Duganella</taxon>
    </lineage>
</organism>
<feature type="region of interest" description="Disordered" evidence="1">
    <location>
        <begin position="63"/>
        <end position="106"/>
    </location>
</feature>